<dbReference type="STRING" id="1385520.N802_17795"/>
<protein>
    <submittedName>
        <fullName evidence="1">Uncharacterized protein</fullName>
    </submittedName>
</protein>
<dbReference type="eggNOG" id="COG5340">
    <property type="taxonomic scope" value="Bacteria"/>
</dbReference>
<sequence length="356" mass="40360">MDPRTAHALRHLPQPFTAREATSADIPRSTVKHASSVAFLVSPARGLYAVREPWDAASPWERHRLMIDTAVRLFPDAIVSHTSQAVLLGLPHPSHPPDSVRMTVLDDVRTSRRSTWCRFHRGTTPPEHIEIRHGVPGFIAPRVVLDCCREVHARDALAIADGALRVGMTSLEQLFDMRRHQRRWPYVARSNDVLLLADGRRETWLESVSAWSMARWGLPTGIPQVNVFTPEGEFLGRPDAFWPDLGLVGEADGSEKYLLEGTDEQSVLQALERERLRQEPMAALGLRFVRWTPRDAIDGTAIHSRFQSLARDVRHQNVAALFRCSCCDSPLTECQVEAELAVWRRKLAKEFERKVW</sequence>
<evidence type="ECO:0000313" key="2">
    <source>
        <dbReference type="Proteomes" id="UP000030002"/>
    </source>
</evidence>
<gene>
    <name evidence="1" type="ORF">N802_17795</name>
</gene>
<comment type="caution">
    <text evidence="1">The sequence shown here is derived from an EMBL/GenBank/DDBJ whole genome shotgun (WGS) entry which is preliminary data.</text>
</comment>
<dbReference type="RefSeq" id="WP_035915668.1">
    <property type="nucleotide sequence ID" value="NZ_AVPJ01000006.1"/>
</dbReference>
<dbReference type="Proteomes" id="UP000030002">
    <property type="component" value="Unassembled WGS sequence"/>
</dbReference>
<organism evidence="1 2">
    <name type="scientific">Knoellia sinensis KCTC 19936</name>
    <dbReference type="NCBI Taxonomy" id="1385520"/>
    <lineage>
        <taxon>Bacteria</taxon>
        <taxon>Bacillati</taxon>
        <taxon>Actinomycetota</taxon>
        <taxon>Actinomycetes</taxon>
        <taxon>Micrococcales</taxon>
        <taxon>Intrasporangiaceae</taxon>
        <taxon>Knoellia</taxon>
    </lineage>
</organism>
<accession>A0A0A0JAQ4</accession>
<evidence type="ECO:0000313" key="1">
    <source>
        <dbReference type="EMBL" id="KGN32701.1"/>
    </source>
</evidence>
<dbReference type="EMBL" id="AVPJ01000006">
    <property type="protein sequence ID" value="KGN32701.1"/>
    <property type="molecule type" value="Genomic_DNA"/>
</dbReference>
<name>A0A0A0JAQ4_9MICO</name>
<proteinExistence type="predicted"/>
<reference evidence="1 2" key="1">
    <citation type="submission" date="2013-08" db="EMBL/GenBank/DDBJ databases">
        <title>The genome sequence of Knoellia sinensis.</title>
        <authorList>
            <person name="Zhu W."/>
            <person name="Wang G."/>
        </authorList>
    </citation>
    <scope>NUCLEOTIDE SEQUENCE [LARGE SCALE GENOMIC DNA]</scope>
    <source>
        <strain evidence="1 2">KCTC 19936</strain>
    </source>
</reference>
<keyword evidence="2" id="KW-1185">Reference proteome</keyword>
<dbReference type="AlphaFoldDB" id="A0A0A0JAQ4"/>
<dbReference type="OrthoDB" id="5517693at2"/>